<feature type="domain" description="DNA helicase Pif1-like DEAD-box helicase" evidence="4">
    <location>
        <begin position="216"/>
        <end position="322"/>
    </location>
</feature>
<dbReference type="SUPFAM" id="SSF53167">
    <property type="entry name" value="Purine and uridine phosphorylases"/>
    <property type="match status" value="1"/>
</dbReference>
<keyword evidence="2" id="KW-0347">Helicase</keyword>
<dbReference type="GO" id="GO:0006281">
    <property type="term" value="P:DNA repair"/>
    <property type="evidence" value="ECO:0007669"/>
    <property type="project" value="UniProtKB-KW"/>
</dbReference>
<dbReference type="eggNOG" id="KOG0987">
    <property type="taxonomic scope" value="Eukaryota"/>
</dbReference>
<dbReference type="InterPro" id="IPR056884">
    <property type="entry name" value="NPHP3-like_N"/>
</dbReference>
<reference evidence="8" key="1">
    <citation type="journal article" date="2015" name="Genome Announc.">
        <title>Draft genome sequence of the cellulolytic fungus Chaetomium globosum.</title>
        <authorList>
            <person name="Cuomo C.A."/>
            <person name="Untereiner W.A."/>
            <person name="Ma L.-J."/>
            <person name="Grabherr M."/>
            <person name="Birren B.W."/>
        </authorList>
    </citation>
    <scope>NUCLEOTIDE SEQUENCE [LARGE SCALE GENOMIC DNA]</scope>
    <source>
        <strain evidence="8">ATCC 6205 / CBS 148.51 / DSM 1962 / NBRC 6347 / NRRL 1970</strain>
    </source>
</reference>
<comment type="cofactor">
    <cofactor evidence="2">
        <name>Mg(2+)</name>
        <dbReference type="ChEBI" id="CHEBI:18420"/>
    </cofactor>
</comment>
<evidence type="ECO:0000259" key="4">
    <source>
        <dbReference type="Pfam" id="PF05970"/>
    </source>
</evidence>
<sequence length="1586" mass="176079">MTLQVGDDGGVGANVESIDPQEHYEAFLDVLSADRRSEIKDMAAAEALRRLDEEARAVDPSQDDNNAAQRGRHFYTMLQDLQDSPFRGMGLPSREEIDAVLKVQKKEDSSVTAKIQGRQMNPSSAHAGEPHRSPRLPVHGRERSPEGVGPGGQMRLELGRYATYVDVALGLTRHWTLNKLQKKGVGSISNTSAARAAPASLDVIHAIKDMFRLKDGLHTLLLTGASGNAAALIGGVTLHSAANIAFEGRAATAKNISEEEKLRWKNMIMLVIDEISQVGGLTLAAVDSRLKQYRDDQHRPFGGIPMVIFFGDFFQFNPVLQTSLLLPRPRDRGGQRPESSAKHLAAHRLFLQFTNVVILREQVRAAGCPRLRGFLRRLRNGDQTELDFQRLCHRLHTPSCESSFVDGLRAITPLNQDRWDLNMAAVVQWARAHGKHISIFISKHDTESRKRLSTEELCHVLRYGERLAAANPRPVLLRAGDAGRGNSANQFVGLKVVNGAPFKAVDIFPDLAAGTIALASDVTLHLGPPVAVLLQSDDSADLAIPGLPNGTVLIKSKTVAIPSQMRGKEGRWRGKPGFRWVTHRTGPLCTPAFAMTDQKSQGKQFSNVLVNLKGVHSSGTATRPSFMSLYVQLSRAQSWDGLHLFRKPARGDFIEPKNVLDKDMREAILQAGTTGRGDQAAVRKQDHRSEPWFQEWEAMPESGQGTETDDVEDAALWRDPGVSELRSEIPWHKRDRAASRSAKGSMEERAGAISPRPHHNAVFLRQPDTRYSNRWLPQKAVSWHWSLPIMPSGGLEGAVCKRPQHQSPQRGCQPYNPNILLVNLTVSSAFIRTMTSHNALDSPDYYGVAWIAALPIERAAAKAMLDEEHAPPTGFVRHQTDANVYTWGRVGEHNIVIASLAAGVYGTTSAATTASSLLASLPSIRVGLLVGIGGGIARPDEDYDIRLGDVVVSQPDGTTGGVCQYDLIKAKSGDRRERKGFIRPPPTVLLNALASIQADHESTDSKVPNFLQQMLKKNPKMNRRSKQSPGYIHQGTDNDRLFQPSCDHVPGPDCRGCNTADEVKRDARDTTDPEIHYGTIASGNSLVKDAATRDWIVADVGVDCICFEMEAAGLMNHFPCLVIRGICDYADSHKNDRWQRYASATAAAYAKELLANSIVCSRPQLQRNWPLIPSRPTFVPRRSSAGFDPLIRLQTPTTRGSSAMRGQGNDRRILSFFFDFSDTAKQTVDAMLRSLAFQLYRGKARSASALDASFQAHQDGRNQLATKTLSDVLFKMLAVQKKVSIVLDALDESRTRADLLLWIKDVVSRPELGHVQLICTGRPEAEFLRDIPPLVGEGNSLELNKQAVNADIRSYVAAQLSQRREFRDKPLSQDLLELIQTIEEALASLPRTLQDTYRRMIECIPMELKNDAMRLLQFLVHSTRPLKLAEAKEVIATQIENEPRGFDVKRRLFCDTDVLDYCPSLVTVVHAAGKELHLAHFSVKEYLLRDERFNITIASIPIARTCLTYLTDINGNHEEIKRDFPMARFAAEVWTYYATFAQASENMVQTTVRFLEEEVTFQRWARLYQSDRDWDDDPGPPQALQL</sequence>
<organism evidence="7 8">
    <name type="scientific">Chaetomium globosum (strain ATCC 6205 / CBS 148.51 / DSM 1962 / NBRC 6347 / NRRL 1970)</name>
    <name type="common">Soil fungus</name>
    <dbReference type="NCBI Taxonomy" id="306901"/>
    <lineage>
        <taxon>Eukaryota</taxon>
        <taxon>Fungi</taxon>
        <taxon>Dikarya</taxon>
        <taxon>Ascomycota</taxon>
        <taxon>Pezizomycotina</taxon>
        <taxon>Sordariomycetes</taxon>
        <taxon>Sordariomycetidae</taxon>
        <taxon>Sordariales</taxon>
        <taxon>Chaetomiaceae</taxon>
        <taxon>Chaetomium</taxon>
    </lineage>
</organism>
<keyword evidence="2" id="KW-0227">DNA damage</keyword>
<comment type="similarity">
    <text evidence="2">Belongs to the helicase family.</text>
</comment>
<dbReference type="InterPro" id="IPR027417">
    <property type="entry name" value="P-loop_NTPase"/>
</dbReference>
<dbReference type="PANTHER" id="PTHR46082:SF11">
    <property type="entry name" value="AAA+ ATPASE DOMAIN-CONTAINING PROTEIN-RELATED"/>
    <property type="match status" value="1"/>
</dbReference>
<dbReference type="GO" id="GO:0016887">
    <property type="term" value="F:ATP hydrolysis activity"/>
    <property type="evidence" value="ECO:0007669"/>
    <property type="project" value="RHEA"/>
</dbReference>
<evidence type="ECO:0000256" key="3">
    <source>
        <dbReference type="SAM" id="MobiDB-lite"/>
    </source>
</evidence>
<dbReference type="VEuPathDB" id="FungiDB:CHGG_08825"/>
<dbReference type="InterPro" id="IPR053137">
    <property type="entry name" value="NLR-like"/>
</dbReference>
<dbReference type="EMBL" id="CH408034">
    <property type="protein sequence ID" value="EAQ84811.1"/>
    <property type="molecule type" value="Genomic_DNA"/>
</dbReference>
<dbReference type="RefSeq" id="XP_001226752.1">
    <property type="nucleotide sequence ID" value="XM_001226751.1"/>
</dbReference>
<keyword evidence="2" id="KW-0233">DNA recombination</keyword>
<keyword evidence="2" id="KW-0067">ATP-binding</keyword>
<evidence type="ECO:0000259" key="6">
    <source>
        <dbReference type="Pfam" id="PF24883"/>
    </source>
</evidence>
<evidence type="ECO:0000256" key="1">
    <source>
        <dbReference type="ARBA" id="ARBA00022737"/>
    </source>
</evidence>
<keyword evidence="1" id="KW-0677">Repeat</keyword>
<protein>
    <recommendedName>
        <fullName evidence="2">ATP-dependent DNA helicase</fullName>
        <ecNumber evidence="2">5.6.2.3</ecNumber>
    </recommendedName>
</protein>
<dbReference type="OrthoDB" id="4583255at2759"/>
<keyword evidence="8" id="KW-1185">Reference proteome</keyword>
<evidence type="ECO:0000313" key="7">
    <source>
        <dbReference type="EMBL" id="EAQ84811.1"/>
    </source>
</evidence>
<dbReference type="PANTHER" id="PTHR46082">
    <property type="entry name" value="ATP/GTP-BINDING PROTEIN-RELATED"/>
    <property type="match status" value="1"/>
</dbReference>
<name>Q2GT79_CHAGB</name>
<dbReference type="EC" id="5.6.2.3" evidence="2"/>
<dbReference type="HOGENOM" id="CLU_244891_0_0_1"/>
<dbReference type="Gene3D" id="3.40.50.300">
    <property type="entry name" value="P-loop containing nucleotide triphosphate hydrolases"/>
    <property type="match status" value="1"/>
</dbReference>
<dbReference type="Pfam" id="PF05970">
    <property type="entry name" value="PIF1"/>
    <property type="match status" value="1"/>
</dbReference>
<feature type="domain" description="Nephrocystin 3-like N-terminal" evidence="6">
    <location>
        <begin position="1209"/>
        <end position="1322"/>
    </location>
</feature>
<dbReference type="GO" id="GO:0009116">
    <property type="term" value="P:nucleoside metabolic process"/>
    <property type="evidence" value="ECO:0007669"/>
    <property type="project" value="InterPro"/>
</dbReference>
<dbReference type="GO" id="GO:0043139">
    <property type="term" value="F:5'-3' DNA helicase activity"/>
    <property type="evidence" value="ECO:0007669"/>
    <property type="project" value="UniProtKB-EC"/>
</dbReference>
<keyword evidence="2" id="KW-0378">Hydrolase</keyword>
<evidence type="ECO:0000313" key="8">
    <source>
        <dbReference type="Proteomes" id="UP000001056"/>
    </source>
</evidence>
<comment type="catalytic activity">
    <reaction evidence="2">
        <text>ATP + H2O = ADP + phosphate + H(+)</text>
        <dbReference type="Rhea" id="RHEA:13065"/>
        <dbReference type="ChEBI" id="CHEBI:15377"/>
        <dbReference type="ChEBI" id="CHEBI:15378"/>
        <dbReference type="ChEBI" id="CHEBI:30616"/>
        <dbReference type="ChEBI" id="CHEBI:43474"/>
        <dbReference type="ChEBI" id="CHEBI:456216"/>
        <dbReference type="EC" id="5.6.2.3"/>
    </reaction>
</comment>
<proteinExistence type="inferred from homology"/>
<evidence type="ECO:0000259" key="5">
    <source>
        <dbReference type="Pfam" id="PF22939"/>
    </source>
</evidence>
<dbReference type="Pfam" id="PF22939">
    <property type="entry name" value="WHD_GPIID"/>
    <property type="match status" value="1"/>
</dbReference>
<dbReference type="GeneID" id="4394836"/>
<dbReference type="GO" id="GO:0006310">
    <property type="term" value="P:DNA recombination"/>
    <property type="evidence" value="ECO:0007669"/>
    <property type="project" value="UniProtKB-KW"/>
</dbReference>
<dbReference type="InterPro" id="IPR010285">
    <property type="entry name" value="DNA_helicase_pif1-like_DEAD"/>
</dbReference>
<feature type="domain" description="GPI inositol-deacylase winged helix" evidence="5">
    <location>
        <begin position="1407"/>
        <end position="1492"/>
    </location>
</feature>
<accession>Q2GT79</accession>
<feature type="region of interest" description="Disordered" evidence="3">
    <location>
        <begin position="108"/>
        <end position="153"/>
    </location>
</feature>
<keyword evidence="2" id="KW-0234">DNA repair</keyword>
<dbReference type="Gene3D" id="3.40.50.1580">
    <property type="entry name" value="Nucleoside phosphorylase domain"/>
    <property type="match status" value="1"/>
</dbReference>
<dbReference type="GO" id="GO:0005524">
    <property type="term" value="F:ATP binding"/>
    <property type="evidence" value="ECO:0007669"/>
    <property type="project" value="UniProtKB-KW"/>
</dbReference>
<dbReference type="InterPro" id="IPR035994">
    <property type="entry name" value="Nucleoside_phosphorylase_sf"/>
</dbReference>
<dbReference type="Pfam" id="PF24883">
    <property type="entry name" value="NPHP3_N"/>
    <property type="match status" value="1"/>
</dbReference>
<dbReference type="InterPro" id="IPR054471">
    <property type="entry name" value="GPIID_WHD"/>
</dbReference>
<dbReference type="Proteomes" id="UP000001056">
    <property type="component" value="Unassembled WGS sequence"/>
</dbReference>
<keyword evidence="2" id="KW-0547">Nucleotide-binding</keyword>
<evidence type="ECO:0000256" key="2">
    <source>
        <dbReference type="RuleBase" id="RU363044"/>
    </source>
</evidence>
<gene>
    <name evidence="7" type="ORF">CHGG_08825</name>
</gene>
<feature type="compositionally biased region" description="Polar residues" evidence="3">
    <location>
        <begin position="110"/>
        <end position="124"/>
    </location>
</feature>
<dbReference type="InParanoid" id="Q2GT79"/>
<dbReference type="SUPFAM" id="SSF52540">
    <property type="entry name" value="P-loop containing nucleoside triphosphate hydrolases"/>
    <property type="match status" value="1"/>
</dbReference>
<dbReference type="GO" id="GO:0000723">
    <property type="term" value="P:telomere maintenance"/>
    <property type="evidence" value="ECO:0007669"/>
    <property type="project" value="InterPro"/>
</dbReference>